<sequence>MVRFQLFGSAPDVHVVRAMFLKDSYAATPSQNTTSKANPITIRRMRMQNPQNQLIDSNDGLDRVDTAEMLRLSAEYTATLLALAMNDEVDAKPTPQLIEEVNYLVSEQLGIAKQLSRRDTHRCGSPINDVSCQGSALNEISDWRMPSPKWG</sequence>
<dbReference type="Proteomes" id="UP000094849">
    <property type="component" value="Unassembled WGS sequence"/>
</dbReference>
<proteinExistence type="predicted"/>
<keyword evidence="2" id="KW-1185">Reference proteome</keyword>
<dbReference type="AlphaFoldDB" id="A0A1E2UP25"/>
<organism evidence="1 2">
    <name type="scientific">Candidatus Thiodiazotropha endoloripes</name>
    <dbReference type="NCBI Taxonomy" id="1818881"/>
    <lineage>
        <taxon>Bacteria</taxon>
        <taxon>Pseudomonadati</taxon>
        <taxon>Pseudomonadota</taxon>
        <taxon>Gammaproteobacteria</taxon>
        <taxon>Chromatiales</taxon>
        <taxon>Sedimenticolaceae</taxon>
        <taxon>Candidatus Thiodiazotropha</taxon>
    </lineage>
</organism>
<gene>
    <name evidence="1" type="ORF">A3196_06300</name>
</gene>
<evidence type="ECO:0000313" key="1">
    <source>
        <dbReference type="EMBL" id="ODB96401.1"/>
    </source>
</evidence>
<accession>A0A1E2UP25</accession>
<reference evidence="1 2" key="1">
    <citation type="submission" date="2016-03" db="EMBL/GenBank/DDBJ databases">
        <title>Chemosynthetic sulphur-oxidizing symbionts of marine invertebrate animals are capable of nitrogen fixation.</title>
        <authorList>
            <person name="Petersen J.M."/>
            <person name="Kemper A."/>
            <person name="Gruber-Vodicka H."/>
            <person name="Cardini U."/>
            <person name="Geest Mvander."/>
            <person name="Kleiner M."/>
            <person name="Bulgheresi S."/>
            <person name="Fussmann M."/>
            <person name="Herbold C."/>
            <person name="Seah B.K.B."/>
            <person name="Antony C.Paul."/>
            <person name="Liu D."/>
            <person name="Belitz A."/>
            <person name="Weber M."/>
        </authorList>
    </citation>
    <scope>NUCLEOTIDE SEQUENCE [LARGE SCALE GENOMIC DNA]</scope>
    <source>
        <strain evidence="1">G_D</strain>
    </source>
</reference>
<comment type="caution">
    <text evidence="1">The sequence shown here is derived from an EMBL/GenBank/DDBJ whole genome shotgun (WGS) entry which is preliminary data.</text>
</comment>
<dbReference type="EMBL" id="LVJZ01000003">
    <property type="protein sequence ID" value="ODB96401.1"/>
    <property type="molecule type" value="Genomic_DNA"/>
</dbReference>
<protein>
    <submittedName>
        <fullName evidence="1">Uncharacterized protein</fullName>
    </submittedName>
</protein>
<name>A0A1E2UP25_9GAMM</name>
<evidence type="ECO:0000313" key="2">
    <source>
        <dbReference type="Proteomes" id="UP000094849"/>
    </source>
</evidence>
<dbReference type="STRING" id="1818881.A3196_06300"/>